<gene>
    <name evidence="1" type="ORF">CPSG_01384</name>
</gene>
<evidence type="ECO:0000313" key="1">
    <source>
        <dbReference type="EMBL" id="EFW21227.1"/>
    </source>
</evidence>
<dbReference type="VEuPathDB" id="FungiDB:CPSG_01384"/>
<dbReference type="Proteomes" id="UP000002497">
    <property type="component" value="Unassembled WGS sequence"/>
</dbReference>
<sequence>MVRIKDDKTFFSVGETHYLNPIKYWPSSHGRKVCRPDLEEIDMTLHSRNATTKFENDIPQIKEKSAIEVIFRQGSLYQDVLKTPALQRVGNIWQKPAFALEEQRPVKLLAHDFFILS</sequence>
<protein>
    <submittedName>
        <fullName evidence="1">Uncharacterized protein</fullName>
    </submittedName>
</protein>
<organism evidence="2">
    <name type="scientific">Coccidioides posadasii (strain RMSCC 757 / Silveira)</name>
    <name type="common">Valley fever fungus</name>
    <dbReference type="NCBI Taxonomy" id="443226"/>
    <lineage>
        <taxon>Eukaryota</taxon>
        <taxon>Fungi</taxon>
        <taxon>Dikarya</taxon>
        <taxon>Ascomycota</taxon>
        <taxon>Pezizomycotina</taxon>
        <taxon>Eurotiomycetes</taxon>
        <taxon>Eurotiomycetidae</taxon>
        <taxon>Onygenales</taxon>
        <taxon>Onygenaceae</taxon>
        <taxon>Coccidioides</taxon>
    </lineage>
</organism>
<name>E9CV36_COCPS</name>
<accession>E9CV36</accession>
<reference evidence="2" key="1">
    <citation type="journal article" date="2010" name="Genome Res.">
        <title>Population genomic sequencing of Coccidioides fungi reveals recent hybridization and transposon control.</title>
        <authorList>
            <person name="Neafsey D.E."/>
            <person name="Barker B.M."/>
            <person name="Sharpton T.J."/>
            <person name="Stajich J.E."/>
            <person name="Park D.J."/>
            <person name="Whiston E."/>
            <person name="Hung C.-Y."/>
            <person name="McMahan C."/>
            <person name="White J."/>
            <person name="Sykes S."/>
            <person name="Heiman D."/>
            <person name="Young S."/>
            <person name="Zeng Q."/>
            <person name="Abouelleil A."/>
            <person name="Aftuck L."/>
            <person name="Bessette D."/>
            <person name="Brown A."/>
            <person name="FitzGerald M."/>
            <person name="Lui A."/>
            <person name="Macdonald J.P."/>
            <person name="Priest M."/>
            <person name="Orbach M.J."/>
            <person name="Galgiani J.N."/>
            <person name="Kirkland T.N."/>
            <person name="Cole G.T."/>
            <person name="Birren B.W."/>
            <person name="Henn M.R."/>
            <person name="Taylor J.W."/>
            <person name="Rounsley S.D."/>
        </authorList>
    </citation>
    <scope>NUCLEOTIDE SEQUENCE [LARGE SCALE GENOMIC DNA]</scope>
    <source>
        <strain evidence="2">RMSCC 757 / Silveira</strain>
    </source>
</reference>
<keyword evidence="2" id="KW-1185">Reference proteome</keyword>
<dbReference type="EMBL" id="GL636487">
    <property type="protein sequence ID" value="EFW21227.1"/>
    <property type="molecule type" value="Genomic_DNA"/>
</dbReference>
<dbReference type="HOGENOM" id="CLU_2084650_0_0_1"/>
<reference evidence="2" key="2">
    <citation type="submission" date="2010-03" db="EMBL/GenBank/DDBJ databases">
        <title>The genome sequence of Coccidioides posadasii strain Silveira.</title>
        <authorList>
            <consortium name="The Broad Institute Genome Sequencing Center for Infectious Disease"/>
            <person name="Neafsey D."/>
            <person name="Orbach M."/>
            <person name="Henn M.R."/>
            <person name="Cole G.T."/>
            <person name="Galgiani J."/>
            <person name="Gardner M.J."/>
            <person name="Kirkland T.N."/>
            <person name="Taylor J.W."/>
            <person name="Young S.K."/>
            <person name="Zeng Q."/>
            <person name="Koehrsen M."/>
            <person name="Alvarado L."/>
            <person name="Berlin A."/>
            <person name="Borenstein D."/>
            <person name="Chapman S.B."/>
            <person name="Chen Z."/>
            <person name="Engels R."/>
            <person name="Freedman E."/>
            <person name="Gellesch M."/>
            <person name="Goldberg J."/>
            <person name="Griggs A."/>
            <person name="Gujja S."/>
            <person name="Heilman E."/>
            <person name="Heiman D."/>
            <person name="Howarth C."/>
            <person name="Jen D."/>
            <person name="Larson L."/>
            <person name="Mehta T."/>
            <person name="Neiman D."/>
            <person name="Park D."/>
            <person name="Pearson M."/>
            <person name="Richards J."/>
            <person name="Roberts A."/>
            <person name="Saif S."/>
            <person name="Shea T."/>
            <person name="Shenoy N."/>
            <person name="Sisk P."/>
            <person name="Stolte C."/>
            <person name="Sykes S."/>
            <person name="Walk T."/>
            <person name="White J."/>
            <person name="Yandava C."/>
            <person name="Haas B."/>
            <person name="Nusbaum C."/>
            <person name="Birren B."/>
        </authorList>
    </citation>
    <scope>NUCLEOTIDE SEQUENCE [LARGE SCALE GENOMIC DNA]</scope>
    <source>
        <strain evidence="2">RMSCC 757 / Silveira</strain>
    </source>
</reference>
<evidence type="ECO:0000313" key="2">
    <source>
        <dbReference type="Proteomes" id="UP000002497"/>
    </source>
</evidence>
<dbReference type="AlphaFoldDB" id="E9CV36"/>
<proteinExistence type="predicted"/>